<dbReference type="AlphaFoldDB" id="A0A9D1TUL3"/>
<keyword evidence="8" id="KW-0408">Iron</keyword>
<evidence type="ECO:0000256" key="4">
    <source>
        <dbReference type="ARBA" id="ARBA00022485"/>
    </source>
</evidence>
<reference evidence="14" key="1">
    <citation type="journal article" date="2021" name="PeerJ">
        <title>Extensive microbial diversity within the chicken gut microbiome revealed by metagenomics and culture.</title>
        <authorList>
            <person name="Gilroy R."/>
            <person name="Ravi A."/>
            <person name="Getino M."/>
            <person name="Pursley I."/>
            <person name="Horton D.L."/>
            <person name="Alikhan N.F."/>
            <person name="Baker D."/>
            <person name="Gharbi K."/>
            <person name="Hall N."/>
            <person name="Watson M."/>
            <person name="Adriaenssens E.M."/>
            <person name="Foster-Nyarko E."/>
            <person name="Jarju S."/>
            <person name="Secka A."/>
            <person name="Antonio M."/>
            <person name="Oren A."/>
            <person name="Chaudhuri R.R."/>
            <person name="La Ragione R."/>
            <person name="Hildebrand F."/>
            <person name="Pallen M.J."/>
        </authorList>
    </citation>
    <scope>NUCLEOTIDE SEQUENCE</scope>
    <source>
        <strain evidence="14">CHK160-9182</strain>
    </source>
</reference>
<keyword evidence="10" id="KW-0413">Isomerase</keyword>
<evidence type="ECO:0000313" key="14">
    <source>
        <dbReference type="EMBL" id="HIW07366.1"/>
    </source>
</evidence>
<evidence type="ECO:0000256" key="1">
    <source>
        <dbReference type="ARBA" id="ARBA00001933"/>
    </source>
</evidence>
<dbReference type="EMBL" id="DXHP01000190">
    <property type="protein sequence ID" value="HIW07366.1"/>
    <property type="molecule type" value="Genomic_DNA"/>
</dbReference>
<gene>
    <name evidence="14" type="ORF">H9889_08615</name>
</gene>
<dbReference type="CDD" id="cd01335">
    <property type="entry name" value="Radical_SAM"/>
    <property type="match status" value="1"/>
</dbReference>
<dbReference type="SFLD" id="SFLDG01070">
    <property type="entry name" value="PLP-dependent"/>
    <property type="match status" value="1"/>
</dbReference>
<dbReference type="Pfam" id="PF04055">
    <property type="entry name" value="Radical_SAM"/>
    <property type="match status" value="1"/>
</dbReference>
<comment type="caution">
    <text evidence="14">The sequence shown here is derived from an EMBL/GenBank/DDBJ whole genome shotgun (WGS) entry which is preliminary data.</text>
</comment>
<keyword evidence="9 11" id="KW-0411">Iron-sulfur</keyword>
<organism evidence="14 15">
    <name type="scientific">Candidatus Ignatzschineria merdigallinarum</name>
    <dbReference type="NCBI Taxonomy" id="2838621"/>
    <lineage>
        <taxon>Bacteria</taxon>
        <taxon>Pseudomonadati</taxon>
        <taxon>Pseudomonadota</taxon>
        <taxon>Gammaproteobacteria</taxon>
        <taxon>Cardiobacteriales</taxon>
        <taxon>Ignatzschineriaceae</taxon>
        <taxon>Ignatzschineria</taxon>
    </lineage>
</organism>
<evidence type="ECO:0000256" key="10">
    <source>
        <dbReference type="ARBA" id="ARBA00023235"/>
    </source>
</evidence>
<dbReference type="PANTHER" id="PTHR30538">
    <property type="entry name" value="LYSINE 2,3-AMINOMUTASE-RELATED"/>
    <property type="match status" value="1"/>
</dbReference>
<feature type="binding site" evidence="11">
    <location>
        <position position="106"/>
    </location>
    <ligand>
        <name>[4Fe-4S] cluster</name>
        <dbReference type="ChEBI" id="CHEBI:49883"/>
        <note>4Fe-4S-S-AdoMet</note>
    </ligand>
</feature>
<evidence type="ECO:0000313" key="15">
    <source>
        <dbReference type="Proteomes" id="UP000823934"/>
    </source>
</evidence>
<evidence type="ECO:0000256" key="11">
    <source>
        <dbReference type="PIRSR" id="PIRSR004911-1"/>
    </source>
</evidence>
<evidence type="ECO:0000256" key="9">
    <source>
        <dbReference type="ARBA" id="ARBA00023014"/>
    </source>
</evidence>
<keyword evidence="6 11" id="KW-0479">Metal-binding</keyword>
<dbReference type="InterPro" id="IPR007197">
    <property type="entry name" value="rSAM"/>
</dbReference>
<dbReference type="GO" id="GO:0046872">
    <property type="term" value="F:metal ion binding"/>
    <property type="evidence" value="ECO:0007669"/>
    <property type="project" value="UniProtKB-KW"/>
</dbReference>
<evidence type="ECO:0000256" key="2">
    <source>
        <dbReference type="ARBA" id="ARBA00001966"/>
    </source>
</evidence>
<evidence type="ECO:0000256" key="12">
    <source>
        <dbReference type="PIRSR" id="PIRSR603739-50"/>
    </source>
</evidence>
<evidence type="ECO:0000256" key="5">
    <source>
        <dbReference type="ARBA" id="ARBA00022691"/>
    </source>
</evidence>
<dbReference type="GO" id="GO:0051539">
    <property type="term" value="F:4 iron, 4 sulfur cluster binding"/>
    <property type="evidence" value="ECO:0007669"/>
    <property type="project" value="UniProtKB-KW"/>
</dbReference>
<feature type="modified residue" description="N6-(pyridoxal phosphate)lysine" evidence="12">
    <location>
        <position position="318"/>
    </location>
</feature>
<keyword evidence="5" id="KW-0949">S-adenosyl-L-methionine</keyword>
<evidence type="ECO:0000256" key="3">
    <source>
        <dbReference type="ARBA" id="ARBA00008703"/>
    </source>
</evidence>
<evidence type="ECO:0000259" key="13">
    <source>
        <dbReference type="PROSITE" id="PS51918"/>
    </source>
</evidence>
<evidence type="ECO:0000256" key="8">
    <source>
        <dbReference type="ARBA" id="ARBA00023004"/>
    </source>
</evidence>
<proteinExistence type="inferred from homology"/>
<dbReference type="InterPro" id="IPR013785">
    <property type="entry name" value="Aldolase_TIM"/>
</dbReference>
<dbReference type="Proteomes" id="UP000823934">
    <property type="component" value="Unassembled WGS sequence"/>
</dbReference>
<comment type="similarity">
    <text evidence="3">Belongs to the radical SAM superfamily. KamA family.</text>
</comment>
<sequence length="322" mass="35999">MSRYWTSLEDLYSENLLAESQEIETVAKEFQIKVSPTMQGQMKDSIGADYEALMRQFVPSALEANILPTELDDPIGDRRFTPAPGVVHRYEDRALLKITQLCEVYCRFCFRKEMIGQKGETLSKSDLALAMDYFRSHTELWEVILTGGDPLVLSPRRLSEALNALVEIDHIRSIRIHTRIPVISPEKITDELLELLESVVDRGKALTIVLHANHAAEFSSAAKQALLALRKRGVLLISQSVLLKGVNDTLPALTALMRTLIENGVKPYYLHQMDLARGTSHFVVENARGIALVNALRESVSGICVPRLIIEIPEGEGKRVLA</sequence>
<dbReference type="GO" id="GO:0016853">
    <property type="term" value="F:isomerase activity"/>
    <property type="evidence" value="ECO:0007669"/>
    <property type="project" value="UniProtKB-KW"/>
</dbReference>
<dbReference type="PIRSF" id="PIRSF004911">
    <property type="entry name" value="DUF160"/>
    <property type="match status" value="1"/>
</dbReference>
<dbReference type="Gene3D" id="3.20.20.70">
    <property type="entry name" value="Aldolase class I"/>
    <property type="match status" value="1"/>
</dbReference>
<evidence type="ECO:0000256" key="7">
    <source>
        <dbReference type="ARBA" id="ARBA00022898"/>
    </source>
</evidence>
<dbReference type="SFLD" id="SFLDS00029">
    <property type="entry name" value="Radical_SAM"/>
    <property type="match status" value="1"/>
</dbReference>
<reference evidence="14" key="2">
    <citation type="submission" date="2021-04" db="EMBL/GenBank/DDBJ databases">
        <authorList>
            <person name="Gilroy R."/>
        </authorList>
    </citation>
    <scope>NUCLEOTIDE SEQUENCE</scope>
    <source>
        <strain evidence="14">CHK160-9182</strain>
    </source>
</reference>
<feature type="binding site" evidence="11">
    <location>
        <position position="109"/>
    </location>
    <ligand>
        <name>[4Fe-4S] cluster</name>
        <dbReference type="ChEBI" id="CHEBI:49883"/>
        <note>4Fe-4S-S-AdoMet</note>
    </ligand>
</feature>
<keyword evidence="4 11" id="KW-0004">4Fe-4S</keyword>
<protein>
    <submittedName>
        <fullName evidence="14">KamA family radical SAM protein</fullName>
    </submittedName>
</protein>
<comment type="cofactor">
    <cofactor evidence="1 12">
        <name>pyridoxal 5'-phosphate</name>
        <dbReference type="ChEBI" id="CHEBI:597326"/>
    </cofactor>
</comment>
<dbReference type="PANTHER" id="PTHR30538:SF1">
    <property type="entry name" value="L-LYSINE 2,3-AMINOMUTASE"/>
    <property type="match status" value="1"/>
</dbReference>
<accession>A0A9D1TUL3</accession>
<dbReference type="NCBIfam" id="TIGR00238">
    <property type="entry name" value="KamA family radical SAM protein"/>
    <property type="match status" value="1"/>
</dbReference>
<dbReference type="InterPro" id="IPR003739">
    <property type="entry name" value="Lys_aminomutase/Glu_NH3_mut"/>
</dbReference>
<dbReference type="SUPFAM" id="SSF102114">
    <property type="entry name" value="Radical SAM enzymes"/>
    <property type="match status" value="1"/>
</dbReference>
<evidence type="ECO:0000256" key="6">
    <source>
        <dbReference type="ARBA" id="ARBA00022723"/>
    </source>
</evidence>
<name>A0A9D1TUL3_9GAMM</name>
<comment type="cofactor">
    <cofactor evidence="2">
        <name>[4Fe-4S] cluster</name>
        <dbReference type="ChEBI" id="CHEBI:49883"/>
    </cofactor>
</comment>
<feature type="binding site" evidence="11">
    <location>
        <position position="102"/>
    </location>
    <ligand>
        <name>[4Fe-4S] cluster</name>
        <dbReference type="ChEBI" id="CHEBI:49883"/>
        <note>4Fe-4S-S-AdoMet</note>
    </ligand>
</feature>
<feature type="domain" description="Radical SAM core" evidence="13">
    <location>
        <begin position="88"/>
        <end position="316"/>
    </location>
</feature>
<keyword evidence="7 12" id="KW-0663">Pyridoxal phosphate</keyword>
<dbReference type="PROSITE" id="PS51918">
    <property type="entry name" value="RADICAL_SAM"/>
    <property type="match status" value="1"/>
</dbReference>
<dbReference type="InterPro" id="IPR058240">
    <property type="entry name" value="rSAM_sf"/>
</dbReference>